<organism evidence="10 11">
    <name type="scientific">Polyangium mundeleinium</name>
    <dbReference type="NCBI Taxonomy" id="2995306"/>
    <lineage>
        <taxon>Bacteria</taxon>
        <taxon>Pseudomonadati</taxon>
        <taxon>Myxococcota</taxon>
        <taxon>Polyangia</taxon>
        <taxon>Polyangiales</taxon>
        <taxon>Polyangiaceae</taxon>
        <taxon>Polyangium</taxon>
    </lineage>
</organism>
<keyword evidence="4" id="KW-0560">Oxidoreductase</keyword>
<feature type="chain" id="PRO_5045682553" evidence="8">
    <location>
        <begin position="25"/>
        <end position="656"/>
    </location>
</feature>
<dbReference type="PROSITE" id="PS51007">
    <property type="entry name" value="CYTC"/>
    <property type="match status" value="2"/>
</dbReference>
<feature type="signal peptide" evidence="8">
    <location>
        <begin position="1"/>
        <end position="24"/>
    </location>
</feature>
<accession>A0ABT5F4G9</accession>
<evidence type="ECO:0000256" key="1">
    <source>
        <dbReference type="ARBA" id="ARBA00022617"/>
    </source>
</evidence>
<evidence type="ECO:0000313" key="10">
    <source>
        <dbReference type="EMBL" id="MDC0747971.1"/>
    </source>
</evidence>
<evidence type="ECO:0000256" key="4">
    <source>
        <dbReference type="ARBA" id="ARBA00023002"/>
    </source>
</evidence>
<dbReference type="EMBL" id="JAQNDO010000001">
    <property type="protein sequence ID" value="MDC0747971.1"/>
    <property type="molecule type" value="Genomic_DNA"/>
</dbReference>
<evidence type="ECO:0000259" key="9">
    <source>
        <dbReference type="PROSITE" id="PS51007"/>
    </source>
</evidence>
<gene>
    <name evidence="10" type="ORF">POL67_41960</name>
</gene>
<dbReference type="InterPro" id="IPR015943">
    <property type="entry name" value="WD40/YVTN_repeat-like_dom_sf"/>
</dbReference>
<feature type="domain" description="Cytochrome c" evidence="9">
    <location>
        <begin position="560"/>
        <end position="656"/>
    </location>
</feature>
<sequence length="656" mass="68843">MTCRSPWKHAALAASLVACGVAGSSCTSNNRSGENVGAASSASASPAAPAASVAPSGPPRCAARSPRRFERAAAGGASSAVTLVRAGEHTLAVVADHDERALHVVDTGSMQQVSVTPLEGRPGHVLALEGGLIAVGLRDTSRVVLLEPADEALAKPFEERCAVDVAAEPWAFAEESGSLLVTSGFGGALTVLATADLSVSRVTPLPREPRAVIVANAGGAAFVTHAVGGVVSMIDRKDAAKEPETISLHTGRRVGADGTFDDKTPRAASQGYALARVVGTRSDGTRDALRIFAPHTSVDPGAPAVGMTIGYGGSGQGPRTMAQLVSVVDPGAKRSITNHVASVFNAAFGQDCILPRSAAADEDGLFVACLDIDAVIEMDPWVGDPSLAERRRVALPAGPSSLVLSDEGKRVFVWSEMDRALSRIERESFAVTSVLLWRRSGVARDAKIERGRRLFHTTRDARLGMGRGCASCHPEGREDGLAWTSPDGLRQTPMLAGRVASTGPYGWFGEHATVRDHLNETFTRLGGTGLAKHSEEEYEALLAYVSSLPPPPQMKSKDPELTARGKQVYVAYGCNGCHKDGGTDGKPHDVGSGQKGERRVDFDTPSLLGVRGTAPYYHDGRYSTLDEMLSAKDQRMFPGTLSGADKKALLAYLETL</sequence>
<dbReference type="PANTHER" id="PTHR30600">
    <property type="entry name" value="CYTOCHROME C PEROXIDASE-RELATED"/>
    <property type="match status" value="1"/>
</dbReference>
<evidence type="ECO:0000256" key="5">
    <source>
        <dbReference type="ARBA" id="ARBA00023004"/>
    </source>
</evidence>
<evidence type="ECO:0000256" key="7">
    <source>
        <dbReference type="SAM" id="MobiDB-lite"/>
    </source>
</evidence>
<evidence type="ECO:0000256" key="2">
    <source>
        <dbReference type="ARBA" id="ARBA00022723"/>
    </source>
</evidence>
<dbReference type="Pfam" id="PF00034">
    <property type="entry name" value="Cytochrom_C"/>
    <property type="match status" value="1"/>
</dbReference>
<dbReference type="Proteomes" id="UP001221411">
    <property type="component" value="Unassembled WGS sequence"/>
</dbReference>
<dbReference type="Gene3D" id="2.130.10.10">
    <property type="entry name" value="YVTN repeat-like/Quinoprotein amine dehydrogenase"/>
    <property type="match status" value="1"/>
</dbReference>
<dbReference type="SUPFAM" id="SSF46626">
    <property type="entry name" value="Cytochrome c"/>
    <property type="match status" value="2"/>
</dbReference>
<dbReference type="PROSITE" id="PS51257">
    <property type="entry name" value="PROKAR_LIPOPROTEIN"/>
    <property type="match status" value="1"/>
</dbReference>
<keyword evidence="11" id="KW-1185">Reference proteome</keyword>
<proteinExistence type="predicted"/>
<keyword evidence="1 6" id="KW-0349">Heme</keyword>
<dbReference type="Gene3D" id="1.10.760.10">
    <property type="entry name" value="Cytochrome c-like domain"/>
    <property type="match status" value="2"/>
</dbReference>
<feature type="region of interest" description="Disordered" evidence="7">
    <location>
        <begin position="581"/>
        <end position="600"/>
    </location>
</feature>
<protein>
    <submittedName>
        <fullName evidence="10">C-type cytochrome</fullName>
    </submittedName>
</protein>
<evidence type="ECO:0000256" key="3">
    <source>
        <dbReference type="ARBA" id="ARBA00022729"/>
    </source>
</evidence>
<evidence type="ECO:0000313" key="11">
    <source>
        <dbReference type="Proteomes" id="UP001221411"/>
    </source>
</evidence>
<feature type="domain" description="Cytochrome c" evidence="9">
    <location>
        <begin position="446"/>
        <end position="549"/>
    </location>
</feature>
<dbReference type="InterPro" id="IPR051395">
    <property type="entry name" value="Cytochrome_c_Peroxidase/MauG"/>
</dbReference>
<dbReference type="SUPFAM" id="SSF50969">
    <property type="entry name" value="YVTN repeat-like/Quinoprotein amine dehydrogenase"/>
    <property type="match status" value="1"/>
</dbReference>
<evidence type="ECO:0000256" key="8">
    <source>
        <dbReference type="SAM" id="SignalP"/>
    </source>
</evidence>
<dbReference type="InterPro" id="IPR009056">
    <property type="entry name" value="Cyt_c-like_dom"/>
</dbReference>
<keyword evidence="2 6" id="KW-0479">Metal-binding</keyword>
<comment type="caution">
    <text evidence="10">The sequence shown here is derived from an EMBL/GenBank/DDBJ whole genome shotgun (WGS) entry which is preliminary data.</text>
</comment>
<keyword evidence="3 8" id="KW-0732">Signal</keyword>
<name>A0ABT5F4G9_9BACT</name>
<reference evidence="10 11" key="1">
    <citation type="submission" date="2022-11" db="EMBL/GenBank/DDBJ databases">
        <title>Minimal conservation of predation-associated metabolite biosynthetic gene clusters underscores biosynthetic potential of Myxococcota including descriptions for ten novel species: Archangium lansinium sp. nov., Myxococcus landrumus sp. nov., Nannocystis bai.</title>
        <authorList>
            <person name="Ahearne A."/>
            <person name="Stevens C."/>
            <person name="Dowd S."/>
        </authorList>
    </citation>
    <scope>NUCLEOTIDE SEQUENCE [LARGE SCALE GENOMIC DNA]</scope>
    <source>
        <strain evidence="10 11">RJM3</strain>
    </source>
</reference>
<keyword evidence="5 6" id="KW-0408">Iron</keyword>
<dbReference type="RefSeq" id="WP_271926714.1">
    <property type="nucleotide sequence ID" value="NZ_JAQNDO010000001.1"/>
</dbReference>
<dbReference type="InterPro" id="IPR036909">
    <property type="entry name" value="Cyt_c-like_dom_sf"/>
</dbReference>
<dbReference type="PANTHER" id="PTHR30600:SF10">
    <property type="entry name" value="BLL6722 PROTEIN"/>
    <property type="match status" value="1"/>
</dbReference>
<dbReference type="InterPro" id="IPR011044">
    <property type="entry name" value="Quino_amine_DH_bsu"/>
</dbReference>
<evidence type="ECO:0000256" key="6">
    <source>
        <dbReference type="PROSITE-ProRule" id="PRU00433"/>
    </source>
</evidence>